<evidence type="ECO:0000256" key="1">
    <source>
        <dbReference type="SAM" id="MobiDB-lite"/>
    </source>
</evidence>
<dbReference type="Pfam" id="PF13902">
    <property type="entry name" value="R3H-assoc"/>
    <property type="match status" value="1"/>
</dbReference>
<dbReference type="InterPro" id="IPR025952">
    <property type="entry name" value="R3H-assoc_dom"/>
</dbReference>
<dbReference type="Gene3D" id="3.30.1370.50">
    <property type="entry name" value="R3H-like domain"/>
    <property type="match status" value="1"/>
</dbReference>
<sequence length="306" mass="34776">MGVIRKLRDKSAIISFSEESINSLGISQPSTPPAEPASGNVNADTPTQPVPERRIPGLLFERLEHHRPRTGVRKTRRANNTKALQTLLEDDFEETGEPSITDLQPKLDNAFTRLHDDVDDMRVWQYFISRSEEEQVDYLEAVTPQRSGINIGIGHGISFTQGKILSHNKDPEDAVDEDGFVLVPRMSDCREVHPANTSTPEYHFSVVEPYVRSALKKKNMPLGILYYLEEEILGTFNEDPTAIYISAELTSFERLILHGLCQYNRLKSKSTTVARARRTKVFNKSKCFHAPSMPLTQYLEEYQKKN</sequence>
<organism evidence="3 4">
    <name type="scientific">Halocaridina rubra</name>
    <name type="common">Hawaiian red shrimp</name>
    <dbReference type="NCBI Taxonomy" id="373956"/>
    <lineage>
        <taxon>Eukaryota</taxon>
        <taxon>Metazoa</taxon>
        <taxon>Ecdysozoa</taxon>
        <taxon>Arthropoda</taxon>
        <taxon>Crustacea</taxon>
        <taxon>Multicrustacea</taxon>
        <taxon>Malacostraca</taxon>
        <taxon>Eumalacostraca</taxon>
        <taxon>Eucarida</taxon>
        <taxon>Decapoda</taxon>
        <taxon>Pleocyemata</taxon>
        <taxon>Caridea</taxon>
        <taxon>Atyoidea</taxon>
        <taxon>Atyidae</taxon>
        <taxon>Halocaridina</taxon>
    </lineage>
</organism>
<dbReference type="InterPro" id="IPR039629">
    <property type="entry name" value="R3HDM4"/>
</dbReference>
<name>A0AAN8X0N5_HALRR</name>
<dbReference type="InterPro" id="IPR036867">
    <property type="entry name" value="R3H_dom_sf"/>
</dbReference>
<dbReference type="SUPFAM" id="SSF82708">
    <property type="entry name" value="R3H domain"/>
    <property type="match status" value="1"/>
</dbReference>
<proteinExistence type="predicted"/>
<dbReference type="CDD" id="cd02325">
    <property type="entry name" value="R3H"/>
    <property type="match status" value="1"/>
</dbReference>
<dbReference type="Proteomes" id="UP001381693">
    <property type="component" value="Unassembled WGS sequence"/>
</dbReference>
<feature type="region of interest" description="Disordered" evidence="1">
    <location>
        <begin position="23"/>
        <end position="51"/>
    </location>
</feature>
<dbReference type="GO" id="GO:0003676">
    <property type="term" value="F:nucleic acid binding"/>
    <property type="evidence" value="ECO:0007669"/>
    <property type="project" value="InterPro"/>
</dbReference>
<evidence type="ECO:0000313" key="4">
    <source>
        <dbReference type="Proteomes" id="UP001381693"/>
    </source>
</evidence>
<protein>
    <recommendedName>
        <fullName evidence="2">R3H-associated N-terminal domain-containing protein</fullName>
    </recommendedName>
</protein>
<evidence type="ECO:0000313" key="3">
    <source>
        <dbReference type="EMBL" id="KAK7069904.1"/>
    </source>
</evidence>
<accession>A0AAN8X0N5</accession>
<dbReference type="EMBL" id="JAXCGZ010015700">
    <property type="protein sequence ID" value="KAK7069904.1"/>
    <property type="molecule type" value="Genomic_DNA"/>
</dbReference>
<reference evidence="3 4" key="1">
    <citation type="submission" date="2023-11" db="EMBL/GenBank/DDBJ databases">
        <title>Halocaridina rubra genome assembly.</title>
        <authorList>
            <person name="Smith C."/>
        </authorList>
    </citation>
    <scope>NUCLEOTIDE SEQUENCE [LARGE SCALE GENOMIC DNA]</scope>
    <source>
        <strain evidence="3">EP-1</strain>
        <tissue evidence="3">Whole</tissue>
    </source>
</reference>
<dbReference type="PANTHER" id="PTHR32019:SF2">
    <property type="entry name" value="R3H DOMAIN-CONTAINING PROTEIN 4"/>
    <property type="match status" value="1"/>
</dbReference>
<keyword evidence="4" id="KW-1185">Reference proteome</keyword>
<feature type="domain" description="R3H-associated N-terminal" evidence="2">
    <location>
        <begin position="69"/>
        <end position="147"/>
    </location>
</feature>
<gene>
    <name evidence="3" type="ORF">SK128_024820</name>
</gene>
<dbReference type="AlphaFoldDB" id="A0AAN8X0N5"/>
<dbReference type="PANTHER" id="PTHR32019">
    <property type="entry name" value="R3H DOMAIN-CONTAINING PROTEIN 4"/>
    <property type="match status" value="1"/>
</dbReference>
<comment type="caution">
    <text evidence="3">The sequence shown here is derived from an EMBL/GenBank/DDBJ whole genome shotgun (WGS) entry which is preliminary data.</text>
</comment>
<evidence type="ECO:0000259" key="2">
    <source>
        <dbReference type="Pfam" id="PF13902"/>
    </source>
</evidence>